<dbReference type="InterPro" id="IPR007219">
    <property type="entry name" value="XnlR_reg_dom"/>
</dbReference>
<dbReference type="Pfam" id="PF04082">
    <property type="entry name" value="Fungal_trans"/>
    <property type="match status" value="1"/>
</dbReference>
<keyword evidence="2" id="KW-0238">DNA-binding</keyword>
<dbReference type="PANTHER" id="PTHR47424">
    <property type="entry name" value="REGULATORY PROTEIN GAL4"/>
    <property type="match status" value="1"/>
</dbReference>
<reference evidence="9" key="1">
    <citation type="journal article" date="2015" name="BMC Genomics">
        <title>Genomic and transcriptomic analysis of the endophytic fungus Pestalotiopsis fici reveals its lifestyle and high potential for synthesis of natural products.</title>
        <authorList>
            <person name="Wang X."/>
            <person name="Zhang X."/>
            <person name="Liu L."/>
            <person name="Xiang M."/>
            <person name="Wang W."/>
            <person name="Sun X."/>
            <person name="Che Y."/>
            <person name="Guo L."/>
            <person name="Liu G."/>
            <person name="Guo L."/>
            <person name="Wang C."/>
            <person name="Yin W.B."/>
            <person name="Stadler M."/>
            <person name="Zhang X."/>
            <person name="Liu X."/>
        </authorList>
    </citation>
    <scope>NUCLEOTIDE SEQUENCE [LARGE SCALE GENOMIC DNA]</scope>
    <source>
        <strain evidence="9">W106-1 / CGMCC3.15140</strain>
    </source>
</reference>
<dbReference type="GO" id="GO:0006351">
    <property type="term" value="P:DNA-templated transcription"/>
    <property type="evidence" value="ECO:0007669"/>
    <property type="project" value="InterPro"/>
</dbReference>
<dbReference type="GO" id="GO:0005634">
    <property type="term" value="C:nucleus"/>
    <property type="evidence" value="ECO:0007669"/>
    <property type="project" value="TreeGrafter"/>
</dbReference>
<dbReference type="Proteomes" id="UP000030651">
    <property type="component" value="Unassembled WGS sequence"/>
</dbReference>
<keyword evidence="9" id="KW-1185">Reference proteome</keyword>
<evidence type="ECO:0000256" key="3">
    <source>
        <dbReference type="ARBA" id="ARBA00023163"/>
    </source>
</evidence>
<evidence type="ECO:0000256" key="1">
    <source>
        <dbReference type="ARBA" id="ARBA00023015"/>
    </source>
</evidence>
<protein>
    <recommendedName>
        <fullName evidence="7">Xylanolytic transcriptional activator regulatory domain-containing protein</fullName>
    </recommendedName>
</protein>
<keyword evidence="4" id="KW-0539">Nucleus</keyword>
<dbReference type="GO" id="GO:0000981">
    <property type="term" value="F:DNA-binding transcription factor activity, RNA polymerase II-specific"/>
    <property type="evidence" value="ECO:0007669"/>
    <property type="project" value="TreeGrafter"/>
</dbReference>
<dbReference type="InterPro" id="IPR051127">
    <property type="entry name" value="Fungal_SecMet_Regulators"/>
</dbReference>
<proteinExistence type="predicted"/>
<evidence type="ECO:0000256" key="5">
    <source>
        <dbReference type="SAM" id="MobiDB-lite"/>
    </source>
</evidence>
<sequence>MHSHVLHLSRAPSPARDRSPAAQRRNRGAVNPFDIPGAEATLELVQEYFANTGLLFPYIHRENFIATFKVAAANEFRKVRRSWLGLLNMILAMSISTAYPSDLSYEQRKIKSQVYFQRAMALCEKQIRFGTSLEIVQFLLLMSQYLQGTESSIQTWNIHGLAVKAAYQLGLHSKQALGRYSALDREVRIRTWYGCILLDRTLSMTLGRPSCIPEAHVRIDLPIRTSEMTPSDDDSQLWLNDLSLEFFKSTISLSTILGKVLDILYDNNLDCDTPQNIFSLAGQILQIEHQLSESQNEFPETLRLLHVTDLLHHTLPEPVPMLKLRVILTLRYHNLRILAHRPLLHKYLEAIGGPDANKSQFSMLCQVGGNSLRACVHSATTIIKLVAYAVNTKQGKGLLGAWWFSLYYTFNAVLVLYSGYLIQKFTSSISELDPLHDIGIEFERDLIPQAVECLVSLDSGNIMTEKCARYAKKLERVMRTLNQVPEEGNVPVAADRNIRSGVDEFEAALWPDIIDIGNTPLGSDLNEFMVPGDLDFLSSFDLQTNAPANPS</sequence>
<dbReference type="RefSeq" id="XP_007842117.1">
    <property type="nucleotide sequence ID" value="XM_007843926.1"/>
</dbReference>
<dbReference type="CDD" id="cd12148">
    <property type="entry name" value="fungal_TF_MHR"/>
    <property type="match status" value="1"/>
</dbReference>
<dbReference type="SMART" id="SM00906">
    <property type="entry name" value="Fungal_trans"/>
    <property type="match status" value="1"/>
</dbReference>
<evidence type="ECO:0000259" key="7">
    <source>
        <dbReference type="SMART" id="SM00906"/>
    </source>
</evidence>
<dbReference type="GO" id="GO:0000435">
    <property type="term" value="P:positive regulation of transcription from RNA polymerase II promoter by galactose"/>
    <property type="evidence" value="ECO:0007669"/>
    <property type="project" value="TreeGrafter"/>
</dbReference>
<dbReference type="KEGG" id="pfy:PFICI_15345"/>
<dbReference type="HOGENOM" id="CLU_008511_0_2_1"/>
<dbReference type="GeneID" id="19280358"/>
<dbReference type="PANTHER" id="PTHR47424:SF3">
    <property type="entry name" value="REGULATORY PROTEIN GAL4"/>
    <property type="match status" value="1"/>
</dbReference>
<accession>W3WGB7</accession>
<dbReference type="OMA" id="SECKEGI"/>
<dbReference type="OrthoDB" id="424974at2759"/>
<evidence type="ECO:0000256" key="4">
    <source>
        <dbReference type="ARBA" id="ARBA00023242"/>
    </source>
</evidence>
<evidence type="ECO:0000256" key="2">
    <source>
        <dbReference type="ARBA" id="ARBA00023125"/>
    </source>
</evidence>
<evidence type="ECO:0000313" key="8">
    <source>
        <dbReference type="EMBL" id="ETS72953.1"/>
    </source>
</evidence>
<dbReference type="GO" id="GO:0008270">
    <property type="term" value="F:zinc ion binding"/>
    <property type="evidence" value="ECO:0007669"/>
    <property type="project" value="InterPro"/>
</dbReference>
<dbReference type="AlphaFoldDB" id="W3WGB7"/>
<organism evidence="8 9">
    <name type="scientific">Pestalotiopsis fici (strain W106-1 / CGMCC3.15140)</name>
    <dbReference type="NCBI Taxonomy" id="1229662"/>
    <lineage>
        <taxon>Eukaryota</taxon>
        <taxon>Fungi</taxon>
        <taxon>Dikarya</taxon>
        <taxon>Ascomycota</taxon>
        <taxon>Pezizomycotina</taxon>
        <taxon>Sordariomycetes</taxon>
        <taxon>Xylariomycetidae</taxon>
        <taxon>Amphisphaeriales</taxon>
        <taxon>Sporocadaceae</taxon>
        <taxon>Pestalotiopsis</taxon>
    </lineage>
</organism>
<feature type="region of interest" description="Disordered" evidence="5">
    <location>
        <begin position="1"/>
        <end position="32"/>
    </location>
</feature>
<evidence type="ECO:0000256" key="6">
    <source>
        <dbReference type="SAM" id="Phobius"/>
    </source>
</evidence>
<feature type="domain" description="Xylanolytic transcriptional activator regulatory" evidence="7">
    <location>
        <begin position="155"/>
        <end position="228"/>
    </location>
</feature>
<feature type="transmembrane region" description="Helical" evidence="6">
    <location>
        <begin position="401"/>
        <end position="422"/>
    </location>
</feature>
<keyword evidence="3" id="KW-0804">Transcription</keyword>
<keyword evidence="6" id="KW-1133">Transmembrane helix</keyword>
<gene>
    <name evidence="8" type="ORF">PFICI_15345</name>
</gene>
<dbReference type="eggNOG" id="ENOG502S0D7">
    <property type="taxonomic scope" value="Eukaryota"/>
</dbReference>
<keyword evidence="6" id="KW-0472">Membrane</keyword>
<dbReference type="GO" id="GO:0000978">
    <property type="term" value="F:RNA polymerase II cis-regulatory region sequence-specific DNA binding"/>
    <property type="evidence" value="ECO:0007669"/>
    <property type="project" value="TreeGrafter"/>
</dbReference>
<keyword evidence="6" id="KW-0812">Transmembrane</keyword>
<name>W3WGB7_PESFW</name>
<evidence type="ECO:0000313" key="9">
    <source>
        <dbReference type="Proteomes" id="UP000030651"/>
    </source>
</evidence>
<keyword evidence="1" id="KW-0805">Transcription regulation</keyword>
<dbReference type="EMBL" id="KI912125">
    <property type="protein sequence ID" value="ETS72953.1"/>
    <property type="molecule type" value="Genomic_DNA"/>
</dbReference>
<dbReference type="InParanoid" id="W3WGB7"/>